<keyword evidence="1" id="KW-0175">Coiled coil</keyword>
<gene>
    <name evidence="3" type="ORF">E1B28_006095</name>
</gene>
<evidence type="ECO:0000256" key="2">
    <source>
        <dbReference type="SAM" id="MobiDB-lite"/>
    </source>
</evidence>
<evidence type="ECO:0000313" key="4">
    <source>
        <dbReference type="Proteomes" id="UP001049176"/>
    </source>
</evidence>
<dbReference type="EMBL" id="CM032183">
    <property type="protein sequence ID" value="KAG7095331.1"/>
    <property type="molecule type" value="Genomic_DNA"/>
</dbReference>
<feature type="compositionally biased region" description="Polar residues" evidence="2">
    <location>
        <begin position="157"/>
        <end position="167"/>
    </location>
</feature>
<dbReference type="AlphaFoldDB" id="A0A9P7S656"/>
<sequence length="260" mass="29281">MDQPENLTESAFALLETIKNVIKKKDEEIEGKQTVIAELKQQYDNLLSENQTLKFKMEEFHQESTAKDLKHRNDIQSLIDRAKKNNEDSQNIILSLDLRVKEAETRANEAEGKTKKLFEDIAGTMNRALSSFPSLSQLPSTSATSHSSLLLRRSFTVAPSRSPSPTKHTSKRPLKENRTTDRQAKKHKYEIPSPYRRAMTVGPQLSASQRIGFSPPYRRAVIPSSPVPDSEEAESEFETPVLALESTKLEPTSSPQVKGF</sequence>
<proteinExistence type="predicted"/>
<name>A0A9P7S656_9AGAR</name>
<evidence type="ECO:0000313" key="3">
    <source>
        <dbReference type="EMBL" id="KAG7095331.1"/>
    </source>
</evidence>
<feature type="compositionally biased region" description="Basic and acidic residues" evidence="2">
    <location>
        <begin position="173"/>
        <end position="183"/>
    </location>
</feature>
<evidence type="ECO:0000256" key="1">
    <source>
        <dbReference type="SAM" id="Coils"/>
    </source>
</evidence>
<dbReference type="GeneID" id="66075171"/>
<dbReference type="RefSeq" id="XP_043011801.1">
    <property type="nucleotide sequence ID" value="XM_043150711.1"/>
</dbReference>
<feature type="coiled-coil region" evidence="1">
    <location>
        <begin position="93"/>
        <end position="120"/>
    </location>
</feature>
<reference evidence="3" key="1">
    <citation type="journal article" date="2021" name="Genome Biol. Evol.">
        <title>The assembled and annotated genome of the fairy-ring fungus Marasmius oreades.</title>
        <authorList>
            <person name="Hiltunen M."/>
            <person name="Ament-Velasquez S.L."/>
            <person name="Johannesson H."/>
        </authorList>
    </citation>
    <scope>NUCLEOTIDE SEQUENCE</scope>
    <source>
        <strain evidence="3">03SP1</strain>
    </source>
</reference>
<dbReference type="OrthoDB" id="10382720at2759"/>
<protein>
    <submittedName>
        <fullName evidence="3">Uncharacterized protein</fullName>
    </submittedName>
</protein>
<accession>A0A9P7S656</accession>
<feature type="compositionally biased region" description="Polar residues" evidence="2">
    <location>
        <begin position="249"/>
        <end position="260"/>
    </location>
</feature>
<dbReference type="Proteomes" id="UP001049176">
    <property type="component" value="Chromosome 3"/>
</dbReference>
<feature type="coiled-coil region" evidence="1">
    <location>
        <begin position="22"/>
        <end position="63"/>
    </location>
</feature>
<comment type="caution">
    <text evidence="3">The sequence shown here is derived from an EMBL/GenBank/DDBJ whole genome shotgun (WGS) entry which is preliminary data.</text>
</comment>
<keyword evidence="4" id="KW-1185">Reference proteome</keyword>
<organism evidence="3 4">
    <name type="scientific">Marasmius oreades</name>
    <name type="common">fairy-ring Marasmius</name>
    <dbReference type="NCBI Taxonomy" id="181124"/>
    <lineage>
        <taxon>Eukaryota</taxon>
        <taxon>Fungi</taxon>
        <taxon>Dikarya</taxon>
        <taxon>Basidiomycota</taxon>
        <taxon>Agaricomycotina</taxon>
        <taxon>Agaricomycetes</taxon>
        <taxon>Agaricomycetidae</taxon>
        <taxon>Agaricales</taxon>
        <taxon>Marasmiineae</taxon>
        <taxon>Marasmiaceae</taxon>
        <taxon>Marasmius</taxon>
    </lineage>
</organism>
<feature type="region of interest" description="Disordered" evidence="2">
    <location>
        <begin position="155"/>
        <end position="260"/>
    </location>
</feature>